<accession>A0ABP0S2H8</accession>
<dbReference type="EMBL" id="CAXAMM010042753">
    <property type="protein sequence ID" value="CAK9106539.1"/>
    <property type="molecule type" value="Genomic_DNA"/>
</dbReference>
<dbReference type="Proteomes" id="UP001642464">
    <property type="component" value="Unassembled WGS sequence"/>
</dbReference>
<dbReference type="CDD" id="cd00124">
    <property type="entry name" value="MYSc"/>
    <property type="match status" value="1"/>
</dbReference>
<organism evidence="10 11">
    <name type="scientific">Durusdinium trenchii</name>
    <dbReference type="NCBI Taxonomy" id="1381693"/>
    <lineage>
        <taxon>Eukaryota</taxon>
        <taxon>Sar</taxon>
        <taxon>Alveolata</taxon>
        <taxon>Dinophyceae</taxon>
        <taxon>Suessiales</taxon>
        <taxon>Symbiodiniaceae</taxon>
        <taxon>Durusdinium</taxon>
    </lineage>
</organism>
<comment type="similarity">
    <text evidence="6">Belongs to the TRAFAC class myosin-kinesin ATPase superfamily. Myosin family.</text>
</comment>
<feature type="region of interest" description="Disordered" evidence="7">
    <location>
        <begin position="534"/>
        <end position="570"/>
    </location>
</feature>
<sequence>MAELAELTQESMASHLEARFRRGEIYTAVGAILVAVNPFRQVPGLYTPETLERCQRNTSKEPHVFAQARRAFAGMVEQQRDQSLIISGESGAGKTETTKLLLQFLTEVSGEADSDVQEQILLANPLMESFGNAQTVRNNNSSRFGKWIEVQFGSQRIVGATITSYLLEKSRIVKHSAGERNYHIFYQLCAAAKQDPKRHVTLRLGDPSEFRILRGNDGKAISKPNEDKGFETVMHALDVMQIAAEERECCVELLAAVLHLGNLTFDEHENGSGEGQASVRNDVVLAVCASLLGVGRGDLERCLISRAVGVRSLVLKPYTRAEAENARDALAKAIYARLFDWLIERINVSMERCGSSQSDTFAGVRQSIGVIDIFGFEIFELNSFEQLCINFCNEKLQLHFNQHIFELEQAEYAKEGVHLGSEINFVDNEPCVQMIEASRTGLFAMIDEEVSIPKGSDQGLLNKILRHDSKHLNQASFKAKHASESFVITHYAGDVIYSVAGFLEKNKDLLHADLQWCMRKSSKSLLSELFVEEESPGGGFSGLGLRSTGSTSSKGSAGSRAGSSRSRRKTLGSKFKEQLNNLICTLEDTEPHFIRCIKPNAEKVPDKFDRALVLQQLECAGMLEVCKIRQLGLPIRVPHDTFLKQYACVVSTTSLQSRDTDEATAVSALCEEFCEHNDLAAQSWQCGKTKVFLRPSLQTSLQRARDECVLHQVLVVQAFARMSVNKLRLVRFQSLLESLEAASSLEQVSEALQLCIAELPFQGTHLVQLQHAETKLATLREEARIEKLLADAVGSLDLDLLHVAINAAESFGTECEALHRAKTAVKEINAGHQAREDMRLAMASRDLDAVEASIEQAREHGLLASHDDILHQAVSLQSRLREEMAVKKQLTRALKKGQDAQTFATVLDAHARLGLASSTEVETAQRVAEALISVERAIKFKDLELLQEILQSNVLPRRNMPPAAVQELENLERQAVLQEAMASMDVEAIERSLMELGDLPTDLEHQACKALQAARVLEELEQQVREEDFEALPETLRAAEQLKLPRCAVLEAACSLLERGGQEREREIAKVSRLVALGDLNGLQELAETAQQQDAVQKGIDQVSCDAEFYSMLARCETIHQVEICCMNTRSSRASKTMACALEIENLLQTSKDVDGFVQAETLAAAAHLSGMIPGIQAVQARFVQSESVQKQLDAAVRANNVSMVRSLLTQVDPDSTLAQQCHRWLNRRVDTDTIQNDLAKALQEQDLDRLNQVLDQALKAGVEFDAAQTEKINETITTLEARRLECARVLAQSRALQSKAELPSRSITLQDLKPLQVELDAFDGDRSICEIQAAELVLARMITRIEAQARLEKALERPSLERLVEALDFASSNDCEHLDIALKVRRAIQSVRLSERNAGAAKTPPLPPPLLEKAQRTRSFSRMQATRELQLHNIEARRKRCKNPKFAMHNVPGVRSDASFAKGTMFLFRARAVRHKLSFHASVIPNSISCLGERHCELNRVAIRVNKCILGYCGDKVMAFPATMAQDILIRGLERRELVDEIYLQLFRHLSGNSRINSVARGWLLLCQVAGTLRPSKTLEPFVLNFFLMHKDQQGVLGLYASFALVRLENLLDSVAADGDPDAGACEVHVPSLEDIQAFELRPPVLLDVDLVDGSPLVRNLPVVPSLNVQEVNDVCVDLLGMTDPRAETFGLVLDGRLPLRSVDFVGEVFVDSFRVEERQVLPKFVFKRVVVLNGRSKDERPSKEDAVFNRLVFLQAREDLAHGAFVRDIVSSDHLVELVALAAAASGQAESHQLLGVELGPHDLGSRDALALRVHGYIRDRNLASRTQEELQDCFVDMVRKLDSFGSVSFVTDAEPLIVSGDGVRLGQRLIRYEQLFRWGGDATSFSMAICNDETKVVEWELKVGTKEGKQISGVLLGFINQRMEKKDDGISLQDEEAKAIV</sequence>
<keyword evidence="2 6" id="KW-0067">ATP-binding</keyword>
<evidence type="ECO:0000259" key="8">
    <source>
        <dbReference type="PROSITE" id="PS51016"/>
    </source>
</evidence>
<dbReference type="SMART" id="SM00242">
    <property type="entry name" value="MYSc"/>
    <property type="match status" value="1"/>
</dbReference>
<keyword evidence="4 6" id="KW-0505">Motor protein</keyword>
<dbReference type="Gene3D" id="1.20.58.530">
    <property type="match status" value="1"/>
</dbReference>
<dbReference type="SUPFAM" id="SSF52540">
    <property type="entry name" value="P-loop containing nucleoside triphosphate hydrolases"/>
    <property type="match status" value="1"/>
</dbReference>
<dbReference type="Gene3D" id="1.20.120.720">
    <property type="entry name" value="Myosin VI head, motor domain, U50 subdomain"/>
    <property type="match status" value="1"/>
</dbReference>
<feature type="binding site" evidence="6">
    <location>
        <begin position="88"/>
        <end position="95"/>
    </location>
    <ligand>
        <name>ATP</name>
        <dbReference type="ChEBI" id="CHEBI:30616"/>
    </ligand>
</feature>
<feature type="domain" description="MyTH4" evidence="8">
    <location>
        <begin position="1480"/>
        <end position="1641"/>
    </location>
</feature>
<dbReference type="SMART" id="SM00139">
    <property type="entry name" value="MyTH4"/>
    <property type="match status" value="1"/>
</dbReference>
<dbReference type="PROSITE" id="PS51016">
    <property type="entry name" value="MYTH4"/>
    <property type="match status" value="1"/>
</dbReference>
<feature type="region of interest" description="Actin-binding" evidence="6">
    <location>
        <begin position="579"/>
        <end position="601"/>
    </location>
</feature>
<dbReference type="PRINTS" id="PR00193">
    <property type="entry name" value="MYOSINHEAVY"/>
</dbReference>
<feature type="compositionally biased region" description="Low complexity" evidence="7">
    <location>
        <begin position="543"/>
        <end position="564"/>
    </location>
</feature>
<dbReference type="PANTHER" id="PTHR13140">
    <property type="entry name" value="MYOSIN"/>
    <property type="match status" value="1"/>
</dbReference>
<dbReference type="PANTHER" id="PTHR13140:SF706">
    <property type="entry name" value="DILUTE CLASS UNCONVENTIONAL MYOSIN, ISOFORM C"/>
    <property type="match status" value="1"/>
</dbReference>
<keyword evidence="3 6" id="KW-0518">Myosin</keyword>
<evidence type="ECO:0000256" key="7">
    <source>
        <dbReference type="SAM" id="MobiDB-lite"/>
    </source>
</evidence>
<protein>
    <submittedName>
        <fullName evidence="10">Myosin-I heavy chain (Class VII unconventional myosin) (DdMVII) (DdM7)</fullName>
    </submittedName>
</protein>
<dbReference type="InterPro" id="IPR027417">
    <property type="entry name" value="P-loop_NTPase"/>
</dbReference>
<keyword evidence="11" id="KW-1185">Reference proteome</keyword>
<keyword evidence="5 6" id="KW-0009">Actin-binding</keyword>
<dbReference type="PROSITE" id="PS51456">
    <property type="entry name" value="MYOSIN_MOTOR"/>
    <property type="match status" value="1"/>
</dbReference>
<evidence type="ECO:0000256" key="1">
    <source>
        <dbReference type="ARBA" id="ARBA00022741"/>
    </source>
</evidence>
<dbReference type="Pfam" id="PF00063">
    <property type="entry name" value="Myosin_head"/>
    <property type="match status" value="1"/>
</dbReference>
<dbReference type="InterPro" id="IPR036961">
    <property type="entry name" value="Kinesin_motor_dom_sf"/>
</dbReference>
<dbReference type="InterPro" id="IPR000857">
    <property type="entry name" value="MyTH4_dom"/>
</dbReference>
<dbReference type="InterPro" id="IPR038185">
    <property type="entry name" value="MyTH4_dom_sf"/>
</dbReference>
<dbReference type="Gene3D" id="1.25.40.530">
    <property type="entry name" value="MyTH4 domain"/>
    <property type="match status" value="1"/>
</dbReference>
<dbReference type="Gene3D" id="1.20.5.4820">
    <property type="match status" value="1"/>
</dbReference>
<reference evidence="10 11" key="1">
    <citation type="submission" date="2024-02" db="EMBL/GenBank/DDBJ databases">
        <authorList>
            <person name="Chen Y."/>
            <person name="Shah S."/>
            <person name="Dougan E. K."/>
            <person name="Thang M."/>
            <person name="Chan C."/>
        </authorList>
    </citation>
    <scope>NUCLEOTIDE SEQUENCE [LARGE SCALE GENOMIC DNA]</scope>
</reference>
<gene>
    <name evidence="10" type="ORF">SCF082_LOCUS49625</name>
</gene>
<dbReference type="Gene3D" id="3.40.850.10">
    <property type="entry name" value="Kinesin motor domain"/>
    <property type="match status" value="1"/>
</dbReference>
<evidence type="ECO:0000256" key="6">
    <source>
        <dbReference type="PROSITE-ProRule" id="PRU00782"/>
    </source>
</evidence>
<dbReference type="Pfam" id="PF00784">
    <property type="entry name" value="MyTH4"/>
    <property type="match status" value="1"/>
</dbReference>
<name>A0ABP0S2H8_9DINO</name>
<evidence type="ECO:0000256" key="3">
    <source>
        <dbReference type="ARBA" id="ARBA00023123"/>
    </source>
</evidence>
<feature type="domain" description="Myosin motor" evidence="9">
    <location>
        <begin position="1"/>
        <end position="706"/>
    </location>
</feature>
<comment type="caution">
    <text evidence="10">The sequence shown here is derived from an EMBL/GenBank/DDBJ whole genome shotgun (WGS) entry which is preliminary data.</text>
</comment>
<keyword evidence="1 6" id="KW-0547">Nucleotide-binding</keyword>
<dbReference type="InterPro" id="IPR001609">
    <property type="entry name" value="Myosin_head_motor_dom-like"/>
</dbReference>
<evidence type="ECO:0000256" key="2">
    <source>
        <dbReference type="ARBA" id="ARBA00022840"/>
    </source>
</evidence>
<evidence type="ECO:0000259" key="9">
    <source>
        <dbReference type="PROSITE" id="PS51456"/>
    </source>
</evidence>
<proteinExistence type="inferred from homology"/>
<dbReference type="Gene3D" id="1.10.10.820">
    <property type="match status" value="1"/>
</dbReference>
<evidence type="ECO:0000256" key="5">
    <source>
        <dbReference type="ARBA" id="ARBA00023203"/>
    </source>
</evidence>
<evidence type="ECO:0000313" key="10">
    <source>
        <dbReference type="EMBL" id="CAK9106539.1"/>
    </source>
</evidence>
<evidence type="ECO:0000313" key="11">
    <source>
        <dbReference type="Proteomes" id="UP001642464"/>
    </source>
</evidence>
<evidence type="ECO:0000256" key="4">
    <source>
        <dbReference type="ARBA" id="ARBA00023175"/>
    </source>
</evidence>